<evidence type="ECO:0000256" key="3">
    <source>
        <dbReference type="ARBA" id="ARBA00022859"/>
    </source>
</evidence>
<evidence type="ECO:0000256" key="1">
    <source>
        <dbReference type="ARBA" id="ARBA00007553"/>
    </source>
</evidence>
<dbReference type="SMART" id="SM00644">
    <property type="entry name" value="Ami_2"/>
    <property type="match status" value="1"/>
</dbReference>
<comment type="similarity">
    <text evidence="1">Belongs to the N-acetylmuramoyl-L-alanine amidase 2 family.</text>
</comment>
<keyword evidence="3" id="KW-0391">Immunity</keyword>
<dbReference type="GO" id="GO:0008270">
    <property type="term" value="F:zinc ion binding"/>
    <property type="evidence" value="ECO:0007669"/>
    <property type="project" value="InterPro"/>
</dbReference>
<gene>
    <name evidence="8" type="ORF">JTE90_011280</name>
</gene>
<feature type="chain" id="PRO_5043641721" evidence="5">
    <location>
        <begin position="24"/>
        <end position="295"/>
    </location>
</feature>
<evidence type="ECO:0000256" key="2">
    <source>
        <dbReference type="ARBA" id="ARBA00022588"/>
    </source>
</evidence>
<proteinExistence type="inferred from homology"/>
<dbReference type="GO" id="GO:0008745">
    <property type="term" value="F:N-acetylmuramoyl-L-alanine amidase activity"/>
    <property type="evidence" value="ECO:0007669"/>
    <property type="project" value="InterPro"/>
</dbReference>
<feature type="signal peptide" evidence="5">
    <location>
        <begin position="1"/>
        <end position="23"/>
    </location>
</feature>
<feature type="domain" description="Peptidoglycan recognition protein family" evidence="7">
    <location>
        <begin position="42"/>
        <end position="185"/>
    </location>
</feature>
<dbReference type="AlphaFoldDB" id="A0AAV6TY58"/>
<dbReference type="FunFam" id="3.40.80.10:FF:000001">
    <property type="entry name" value="Peptidoglycan recognition protein 1"/>
    <property type="match status" value="1"/>
</dbReference>
<feature type="domain" description="N-acetylmuramoyl-L-alanine amidase" evidence="6">
    <location>
        <begin position="52"/>
        <end position="191"/>
    </location>
</feature>
<dbReference type="SUPFAM" id="SSF55846">
    <property type="entry name" value="N-acetylmuramoyl-L-alanine amidase-like"/>
    <property type="match status" value="1"/>
</dbReference>
<keyword evidence="9" id="KW-1185">Reference proteome</keyword>
<evidence type="ECO:0000259" key="7">
    <source>
        <dbReference type="SMART" id="SM00701"/>
    </source>
</evidence>
<feature type="region of interest" description="Disordered" evidence="4">
    <location>
        <begin position="218"/>
        <end position="264"/>
    </location>
</feature>
<dbReference type="PANTHER" id="PTHR11022">
    <property type="entry name" value="PEPTIDOGLYCAN RECOGNITION PROTEIN"/>
    <property type="match status" value="1"/>
</dbReference>
<dbReference type="Gene3D" id="3.40.80.10">
    <property type="entry name" value="Peptidoglycan recognition protein-like"/>
    <property type="match status" value="1"/>
</dbReference>
<dbReference type="InterPro" id="IPR036505">
    <property type="entry name" value="Amidase/PGRP_sf"/>
</dbReference>
<name>A0AAV6TY58_9ARAC</name>
<evidence type="ECO:0000256" key="5">
    <source>
        <dbReference type="SAM" id="SignalP"/>
    </source>
</evidence>
<comment type="caution">
    <text evidence="8">The sequence shown here is derived from an EMBL/GenBank/DDBJ whole genome shotgun (WGS) entry which is preliminary data.</text>
</comment>
<dbReference type="GO" id="GO:0045087">
    <property type="term" value="P:innate immune response"/>
    <property type="evidence" value="ECO:0007669"/>
    <property type="project" value="UniProtKB-KW"/>
</dbReference>
<dbReference type="EMBL" id="JAFNEN010000898">
    <property type="protein sequence ID" value="KAG8176296.1"/>
    <property type="molecule type" value="Genomic_DNA"/>
</dbReference>
<dbReference type="PANTHER" id="PTHR11022:SF41">
    <property type="entry name" value="PEPTIDOGLYCAN-RECOGNITION PROTEIN LC-RELATED"/>
    <property type="match status" value="1"/>
</dbReference>
<protein>
    <submittedName>
        <fullName evidence="8">Uncharacterized protein</fullName>
    </submittedName>
</protein>
<evidence type="ECO:0000256" key="4">
    <source>
        <dbReference type="SAM" id="MobiDB-lite"/>
    </source>
</evidence>
<reference evidence="8 9" key="1">
    <citation type="journal article" date="2022" name="Nat. Ecol. Evol.">
        <title>A masculinizing supergene underlies an exaggerated male reproductive morph in a spider.</title>
        <authorList>
            <person name="Hendrickx F."/>
            <person name="De Corte Z."/>
            <person name="Sonet G."/>
            <person name="Van Belleghem S.M."/>
            <person name="Kostlbacher S."/>
            <person name="Vangestel C."/>
        </authorList>
    </citation>
    <scope>NUCLEOTIDE SEQUENCE [LARGE SCALE GENOMIC DNA]</scope>
    <source>
        <strain evidence="8">W744_W776</strain>
    </source>
</reference>
<dbReference type="InterPro" id="IPR006619">
    <property type="entry name" value="PGRP_domain_met/bac"/>
</dbReference>
<sequence>MNPHSVITCNILFALFWVQKILCCYLPYQVGKSYGICEYLSPSLVRRADWGAADATGPLDCFWDPVDLIILHHTATKPCTTTDECKKAVKDIQEAHMKEKMWLDIGYHFLIGGDGKVYEGRPWYKVGAHTKYHNKFSLGIALIGDFDKECPDPVMLDLIPKIIFCGVEKGYVDPDFYLIGHRDAYCTTCPGDAFYKVIKKWPRFPRIVPIPTYTCDANETTTETPTTTAAPTTTPAPTTTTPKPTTTTPEPTTTTSKPTTAKPEATTDKDKYFVVVVPKPKFPWYLPWQTAEEWW</sequence>
<dbReference type="Pfam" id="PF01510">
    <property type="entry name" value="Amidase_2"/>
    <property type="match status" value="1"/>
</dbReference>
<feature type="compositionally biased region" description="Low complexity" evidence="4">
    <location>
        <begin position="220"/>
        <end position="264"/>
    </location>
</feature>
<dbReference type="SMART" id="SM00701">
    <property type="entry name" value="PGRP"/>
    <property type="match status" value="1"/>
</dbReference>
<evidence type="ECO:0000313" key="8">
    <source>
        <dbReference type="EMBL" id="KAG8176296.1"/>
    </source>
</evidence>
<dbReference type="InterPro" id="IPR015510">
    <property type="entry name" value="PGRP"/>
</dbReference>
<dbReference type="Proteomes" id="UP000827092">
    <property type="component" value="Unassembled WGS sequence"/>
</dbReference>
<evidence type="ECO:0000259" key="6">
    <source>
        <dbReference type="SMART" id="SM00644"/>
    </source>
</evidence>
<evidence type="ECO:0000313" key="9">
    <source>
        <dbReference type="Proteomes" id="UP000827092"/>
    </source>
</evidence>
<keyword evidence="2" id="KW-0399">Innate immunity</keyword>
<dbReference type="InterPro" id="IPR002502">
    <property type="entry name" value="Amidase_domain"/>
</dbReference>
<organism evidence="8 9">
    <name type="scientific">Oedothorax gibbosus</name>
    <dbReference type="NCBI Taxonomy" id="931172"/>
    <lineage>
        <taxon>Eukaryota</taxon>
        <taxon>Metazoa</taxon>
        <taxon>Ecdysozoa</taxon>
        <taxon>Arthropoda</taxon>
        <taxon>Chelicerata</taxon>
        <taxon>Arachnida</taxon>
        <taxon>Araneae</taxon>
        <taxon>Araneomorphae</taxon>
        <taxon>Entelegynae</taxon>
        <taxon>Araneoidea</taxon>
        <taxon>Linyphiidae</taxon>
        <taxon>Erigoninae</taxon>
        <taxon>Oedothorax</taxon>
    </lineage>
</organism>
<accession>A0AAV6TY58</accession>
<dbReference type="GO" id="GO:0009253">
    <property type="term" value="P:peptidoglycan catabolic process"/>
    <property type="evidence" value="ECO:0007669"/>
    <property type="project" value="InterPro"/>
</dbReference>
<dbReference type="CDD" id="cd06583">
    <property type="entry name" value="PGRP"/>
    <property type="match status" value="1"/>
</dbReference>
<keyword evidence="5" id="KW-0732">Signal</keyword>